<feature type="domain" description="Recombinase" evidence="3">
    <location>
        <begin position="171"/>
        <end position="282"/>
    </location>
</feature>
<evidence type="ECO:0000259" key="2">
    <source>
        <dbReference type="PROSITE" id="PS51736"/>
    </source>
</evidence>
<keyword evidence="5" id="KW-1185">Reference proteome</keyword>
<dbReference type="PANTHER" id="PTHR30461:SF23">
    <property type="entry name" value="DNA RECOMBINASE-RELATED"/>
    <property type="match status" value="1"/>
</dbReference>
<dbReference type="GO" id="GO:0000150">
    <property type="term" value="F:DNA strand exchange activity"/>
    <property type="evidence" value="ECO:0007669"/>
    <property type="project" value="InterPro"/>
</dbReference>
<sequence length="502" mass="55985">MATKRRTRAPGAAIYTRISRDPEGDKIGVSRQEKDCRDLADRLGLPVVAVYTDNDIGASNRTGNKPRPEYQALLDAVRDGLIGTIIAYSNSRLTRRPLEWIELIGLAESGALEIKTVVSGSHDLTTADGRAVALTVAAWDAAEADRISERQTASFHHKALQGKPKLQRQRPFGWREDGVTIEPTEAELIRRALKEILEGASITSIARRWEEEGVLTAAGGEKWEHSVLKKVLLGWRTAGVRTYHREPLYDGTGQPIMGTWEPIITLRERREALRALQAHSRVKVRQGTWPLAGLLRCGICSKPLYGATPSGTRNRATYGCKTGHLGISAGILEAYVIRRFFEYLYWKEETGSYIQPKATEPSPEDLQRVDEISEQIAELMEGYRTKALPAAIAFAEVDRLYAERDELQERIEAASAAPPPATIPLSTETPLEEQISEYQADYARPRADPQSEDGIEQPIPLHQGTIDSLNQLFKLVIDHIEVAKAGPGHRTMEDRTAFRWRD</sequence>
<dbReference type="PROSITE" id="PS51736">
    <property type="entry name" value="RECOMBINASES_3"/>
    <property type="match status" value="1"/>
</dbReference>
<organism evidence="4 5">
    <name type="scientific">Microbacterium lacticum</name>
    <dbReference type="NCBI Taxonomy" id="33885"/>
    <lineage>
        <taxon>Bacteria</taxon>
        <taxon>Bacillati</taxon>
        <taxon>Actinomycetota</taxon>
        <taxon>Actinomycetes</taxon>
        <taxon>Micrococcales</taxon>
        <taxon>Microbacteriaceae</taxon>
        <taxon>Microbacterium</taxon>
    </lineage>
</organism>
<dbReference type="InterPro" id="IPR050639">
    <property type="entry name" value="SSR_resolvase"/>
</dbReference>
<comment type="caution">
    <text evidence="4">The sequence shown here is derived from an EMBL/GenBank/DDBJ whole genome shotgun (WGS) entry which is preliminary data.</text>
</comment>
<evidence type="ECO:0000256" key="1">
    <source>
        <dbReference type="SAM" id="Coils"/>
    </source>
</evidence>
<dbReference type="Proteomes" id="UP000319804">
    <property type="component" value="Unassembled WGS sequence"/>
</dbReference>
<dbReference type="OrthoDB" id="4500247at2"/>
<reference evidence="4 5" key="1">
    <citation type="submission" date="2019-06" db="EMBL/GenBank/DDBJ databases">
        <title>Sequencing the genomes of 1000 actinobacteria strains.</title>
        <authorList>
            <person name="Klenk H.-P."/>
        </authorList>
    </citation>
    <scope>NUCLEOTIDE SEQUENCE [LARGE SCALE GENOMIC DNA]</scope>
    <source>
        <strain evidence="4 5">DSM 20427</strain>
    </source>
</reference>
<keyword evidence="1" id="KW-0175">Coiled coil</keyword>
<name>A0A4Y3UM11_9MICO</name>
<feature type="domain" description="Resolvase/invertase-type recombinase catalytic" evidence="2">
    <location>
        <begin position="11"/>
        <end position="162"/>
    </location>
</feature>
<dbReference type="InterPro" id="IPR036162">
    <property type="entry name" value="Resolvase-like_N_sf"/>
</dbReference>
<accession>A0A4Y3UM11</accession>
<dbReference type="AlphaFoldDB" id="A0A4Y3UM11"/>
<dbReference type="InterPro" id="IPR038109">
    <property type="entry name" value="DNA_bind_recomb_sf"/>
</dbReference>
<dbReference type="InterPro" id="IPR011109">
    <property type="entry name" value="DNA_bind_recombinase_dom"/>
</dbReference>
<dbReference type="SUPFAM" id="SSF53041">
    <property type="entry name" value="Resolvase-like"/>
    <property type="match status" value="1"/>
</dbReference>
<dbReference type="Pfam" id="PF07508">
    <property type="entry name" value="Recombinase"/>
    <property type="match status" value="1"/>
</dbReference>
<gene>
    <name evidence="4" type="ORF">FHX68_1535</name>
</gene>
<proteinExistence type="predicted"/>
<protein>
    <submittedName>
        <fullName evidence="4">DNA invertase Pin-like site-specific DNA recombinase</fullName>
    </submittedName>
</protein>
<dbReference type="GO" id="GO:0003677">
    <property type="term" value="F:DNA binding"/>
    <property type="evidence" value="ECO:0007669"/>
    <property type="project" value="InterPro"/>
</dbReference>
<dbReference type="PANTHER" id="PTHR30461">
    <property type="entry name" value="DNA-INVERTASE FROM LAMBDOID PROPHAGE"/>
    <property type="match status" value="1"/>
</dbReference>
<dbReference type="Gene3D" id="3.40.50.1390">
    <property type="entry name" value="Resolvase, N-terminal catalytic domain"/>
    <property type="match status" value="1"/>
</dbReference>
<dbReference type="Pfam" id="PF00239">
    <property type="entry name" value="Resolvase"/>
    <property type="match status" value="1"/>
</dbReference>
<dbReference type="Gene3D" id="3.90.1750.20">
    <property type="entry name" value="Putative Large Serine Recombinase, Chain B, Domain 2"/>
    <property type="match status" value="1"/>
</dbReference>
<dbReference type="InterPro" id="IPR006119">
    <property type="entry name" value="Resolv_N"/>
</dbReference>
<evidence type="ECO:0000313" key="5">
    <source>
        <dbReference type="Proteomes" id="UP000319804"/>
    </source>
</evidence>
<evidence type="ECO:0000259" key="3">
    <source>
        <dbReference type="PROSITE" id="PS51737"/>
    </source>
</evidence>
<dbReference type="RefSeq" id="WP_141381194.1">
    <property type="nucleotide sequence ID" value="NZ_BJNA01000054.1"/>
</dbReference>
<feature type="coiled-coil region" evidence="1">
    <location>
        <begin position="390"/>
        <end position="417"/>
    </location>
</feature>
<dbReference type="EMBL" id="VFPS01000002">
    <property type="protein sequence ID" value="TQM98822.1"/>
    <property type="molecule type" value="Genomic_DNA"/>
</dbReference>
<evidence type="ECO:0000313" key="4">
    <source>
        <dbReference type="EMBL" id="TQM98822.1"/>
    </source>
</evidence>
<dbReference type="PROSITE" id="PS51737">
    <property type="entry name" value="RECOMBINASE_DNA_BIND"/>
    <property type="match status" value="1"/>
</dbReference>
<dbReference type="SMART" id="SM00857">
    <property type="entry name" value="Resolvase"/>
    <property type="match status" value="1"/>
</dbReference>
<dbReference type="CDD" id="cd00338">
    <property type="entry name" value="Ser_Recombinase"/>
    <property type="match status" value="1"/>
</dbReference>